<evidence type="ECO:0000259" key="1">
    <source>
        <dbReference type="Pfam" id="PF14309"/>
    </source>
</evidence>
<dbReference type="PANTHER" id="PTHR47071">
    <property type="entry name" value="PROTEIN TRM32"/>
    <property type="match status" value="1"/>
</dbReference>
<protein>
    <recommendedName>
        <fullName evidence="1">DUF4378 domain-containing protein</fullName>
    </recommendedName>
</protein>
<dbReference type="InterPro" id="IPR044257">
    <property type="entry name" value="TRM32-like"/>
</dbReference>
<reference evidence="2 3" key="1">
    <citation type="journal article" date="2013" name="BMC Genomics">
        <title>The miniature genome of a carnivorous plant Genlisea aurea contains a low number of genes and short non-coding sequences.</title>
        <authorList>
            <person name="Leushkin E.V."/>
            <person name="Sutormin R.A."/>
            <person name="Nabieva E.R."/>
            <person name="Penin A.A."/>
            <person name="Kondrashov A.S."/>
            <person name="Logacheva M.D."/>
        </authorList>
    </citation>
    <scope>NUCLEOTIDE SEQUENCE [LARGE SCALE GENOMIC DNA]</scope>
</reference>
<dbReference type="EMBL" id="AUSU01000976">
    <property type="protein sequence ID" value="EPS72089.1"/>
    <property type="molecule type" value="Genomic_DNA"/>
</dbReference>
<accession>S8CXC6</accession>
<proteinExistence type="predicted"/>
<dbReference type="OrthoDB" id="758104at2759"/>
<feature type="domain" description="DUF4378" evidence="1">
    <location>
        <begin position="408"/>
        <end position="549"/>
    </location>
</feature>
<dbReference type="AlphaFoldDB" id="S8CXC6"/>
<name>S8CXC6_9LAMI</name>
<evidence type="ECO:0000313" key="2">
    <source>
        <dbReference type="EMBL" id="EPS72089.1"/>
    </source>
</evidence>
<dbReference type="PANTHER" id="PTHR47071:SF2">
    <property type="entry name" value="PROTEIN TRM32"/>
    <property type="match status" value="1"/>
</dbReference>
<comment type="caution">
    <text evidence="2">The sequence shown here is derived from an EMBL/GenBank/DDBJ whole genome shotgun (WGS) entry which is preliminary data.</text>
</comment>
<sequence length="552" mass="63749">MRKHFWMRHIDDDSDHHHHQNHHHHQGWVWGLVHVLGYHHHQWRFNIKKMIKTHKHGTHAQTGDERELLLGDEPSQATRRSIGSRIRGVFVQPRQRRRTSRFSIDDEERIRGEWKKQHPIIFVPPPLASDMDKTGGFDEGLNILEIFKVDRELLVQHLQHADQGVAKFSRAALRLDAKKLGKSRSFPAVDDDRKIKPVTIEDKQRDVWSVPREDRNVAAALMGLLPSRPSERRRSHRRCSSLNDSMDKYTRLFDRTNSQKDVGKLNSSRSFKLGNEQAQVELSFRRMQSLSKADSFRSILSFEIADEGADPSQESLVMIARDSSSSAITLHIIEDQKEGLFMDDRVAVAATAEAQQREVVADVDDDTILEHEFERDTGFVISSDEIDIHLPTEGLESEATTTNDADMEFVRQILNHRLTCFEQPPLSPKVLEESIRNHADKFLYRHQLLFDLVNEMLGDVYEASAAYYYPKPLSSSCHVRPFPTGEHAAKEVASRVESVVKLKPEEKQSIDSVLWFDQTHDNRWMNLQLETESVALGIEDLIFREIAEEMFD</sequence>
<evidence type="ECO:0000313" key="3">
    <source>
        <dbReference type="Proteomes" id="UP000015453"/>
    </source>
</evidence>
<keyword evidence="3" id="KW-1185">Reference proteome</keyword>
<organism evidence="2 3">
    <name type="scientific">Genlisea aurea</name>
    <dbReference type="NCBI Taxonomy" id="192259"/>
    <lineage>
        <taxon>Eukaryota</taxon>
        <taxon>Viridiplantae</taxon>
        <taxon>Streptophyta</taxon>
        <taxon>Embryophyta</taxon>
        <taxon>Tracheophyta</taxon>
        <taxon>Spermatophyta</taxon>
        <taxon>Magnoliopsida</taxon>
        <taxon>eudicotyledons</taxon>
        <taxon>Gunneridae</taxon>
        <taxon>Pentapetalae</taxon>
        <taxon>asterids</taxon>
        <taxon>lamiids</taxon>
        <taxon>Lamiales</taxon>
        <taxon>Lentibulariaceae</taxon>
        <taxon>Genlisea</taxon>
    </lineage>
</organism>
<dbReference type="InterPro" id="IPR025486">
    <property type="entry name" value="DUF4378"/>
</dbReference>
<dbReference type="Proteomes" id="UP000015453">
    <property type="component" value="Unassembled WGS sequence"/>
</dbReference>
<dbReference type="Pfam" id="PF14309">
    <property type="entry name" value="DUF4378"/>
    <property type="match status" value="1"/>
</dbReference>
<gene>
    <name evidence="2" type="ORF">M569_02671</name>
</gene>